<feature type="transmembrane region" description="Helical" evidence="1">
    <location>
        <begin position="102"/>
        <end position="124"/>
    </location>
</feature>
<keyword evidence="1" id="KW-0812">Transmembrane</keyword>
<feature type="transmembrane region" description="Helical" evidence="1">
    <location>
        <begin position="195"/>
        <end position="212"/>
    </location>
</feature>
<protein>
    <submittedName>
        <fullName evidence="2">Uncharacterized protein</fullName>
    </submittedName>
</protein>
<keyword evidence="3" id="KW-1185">Reference proteome</keyword>
<organism evidence="2 3">
    <name type="scientific">Araneus ventricosus</name>
    <name type="common">Orbweaver spider</name>
    <name type="synonym">Epeira ventricosa</name>
    <dbReference type="NCBI Taxonomy" id="182803"/>
    <lineage>
        <taxon>Eukaryota</taxon>
        <taxon>Metazoa</taxon>
        <taxon>Ecdysozoa</taxon>
        <taxon>Arthropoda</taxon>
        <taxon>Chelicerata</taxon>
        <taxon>Arachnida</taxon>
        <taxon>Araneae</taxon>
        <taxon>Araneomorphae</taxon>
        <taxon>Entelegynae</taxon>
        <taxon>Araneoidea</taxon>
        <taxon>Araneidae</taxon>
        <taxon>Araneus</taxon>
    </lineage>
</organism>
<proteinExistence type="predicted"/>
<dbReference type="EMBL" id="BGPR01000387">
    <property type="protein sequence ID" value="GBM17369.1"/>
    <property type="molecule type" value="Genomic_DNA"/>
</dbReference>
<feature type="transmembrane region" description="Helical" evidence="1">
    <location>
        <begin position="42"/>
        <end position="62"/>
    </location>
</feature>
<feature type="transmembrane region" description="Helical" evidence="1">
    <location>
        <begin position="219"/>
        <end position="238"/>
    </location>
</feature>
<keyword evidence="1" id="KW-1133">Transmembrane helix</keyword>
<dbReference type="Proteomes" id="UP000499080">
    <property type="component" value="Unassembled WGS sequence"/>
</dbReference>
<reference evidence="2 3" key="1">
    <citation type="journal article" date="2019" name="Sci. Rep.">
        <title>Orb-weaving spider Araneus ventricosus genome elucidates the spidroin gene catalogue.</title>
        <authorList>
            <person name="Kono N."/>
            <person name="Nakamura H."/>
            <person name="Ohtoshi R."/>
            <person name="Moran D.A.P."/>
            <person name="Shinohara A."/>
            <person name="Yoshida Y."/>
            <person name="Fujiwara M."/>
            <person name="Mori M."/>
            <person name="Tomita M."/>
            <person name="Arakawa K."/>
        </authorList>
    </citation>
    <scope>NUCLEOTIDE SEQUENCE [LARGE SCALE GENOMIC DNA]</scope>
</reference>
<feature type="transmembrane region" description="Helical" evidence="1">
    <location>
        <begin position="136"/>
        <end position="156"/>
    </location>
</feature>
<feature type="transmembrane region" description="Helical" evidence="1">
    <location>
        <begin position="168"/>
        <end position="189"/>
    </location>
</feature>
<comment type="caution">
    <text evidence="2">The sequence shown here is derived from an EMBL/GenBank/DDBJ whole genome shotgun (WGS) entry which is preliminary data.</text>
</comment>
<feature type="transmembrane region" description="Helical" evidence="1">
    <location>
        <begin position="13"/>
        <end position="35"/>
    </location>
</feature>
<name>A0A4Y2DMH3_ARAVE</name>
<dbReference type="AlphaFoldDB" id="A0A4Y2DMH3"/>
<accession>A0A4Y2DMH3</accession>
<evidence type="ECO:0000313" key="3">
    <source>
        <dbReference type="Proteomes" id="UP000499080"/>
    </source>
</evidence>
<keyword evidence="1" id="KW-0472">Membrane</keyword>
<gene>
    <name evidence="2" type="ORF">AVEN_13245_1</name>
</gene>
<dbReference type="OrthoDB" id="6433633at2759"/>
<sequence>MDLPVCLQDVSKVFSSVSIPLSKLQLPFVLLAAVIRRVLVEIVNCVSAITNSIAILICYFYLKNFKNHSVIIVDAYVTIFKTFAEFISAIVCLCFGLMEVDFFYTALGIIGIVMGLLLKTLLLYGEHHKPNEALRTLTYCCCALYIMCVLICSFAFHAVAMRIGVLPCLTRILTCVVPLVALSEFFLVSGPVGRHFAYLADFVAVSVLWWYCAHLSLKYFVLVPSVIGLVFSFIQYVLVEIQRITSKEIETDIYQRQ</sequence>
<feature type="transmembrane region" description="Helical" evidence="1">
    <location>
        <begin position="68"/>
        <end position="95"/>
    </location>
</feature>
<evidence type="ECO:0000313" key="2">
    <source>
        <dbReference type="EMBL" id="GBM17369.1"/>
    </source>
</evidence>
<evidence type="ECO:0000256" key="1">
    <source>
        <dbReference type="SAM" id="Phobius"/>
    </source>
</evidence>